<keyword evidence="4" id="KW-0233">DNA recombination</keyword>
<sequence length="365" mass="41937">MKRTNARLKEWREGKMAANVIRLENHIMSNNSATNSILSLVNEFADEAGANSQSTKSAYLNDLKQFLSKTYGTENVKVDLVVHTMNRKQLIQYRSVLIKSELKPSTINRKMSAIIEFAKFLYNSGYEIDLVGINNITKLKTSKNSYEVLSYEEALEFINWFKENEKEKAIDKYYYTALAFDTGIRAEALNNITPQSFIWKKGEVILKGIDKGKKQFIKSLSLEFASAMFDELQLDKNSNEPIFNFSSELRYKMMKRAKKALGYENRNITFHSFKKGAVNYAYEATKDIQIAKQVGNHANINTTQIYLEDNKQAFQGAISNKQKIDTADIRFSEYSKTELIEVLSNLPEAMQFMLKKELALLTKIK</sequence>
<dbReference type="GO" id="GO:0003677">
    <property type="term" value="F:DNA binding"/>
    <property type="evidence" value="ECO:0007669"/>
    <property type="project" value="UniProtKB-UniRule"/>
</dbReference>
<dbReference type="InterPro" id="IPR002104">
    <property type="entry name" value="Integrase_catalytic"/>
</dbReference>
<dbReference type="EMBL" id="AAXKXX010000004">
    <property type="protein sequence ID" value="EGQ4384425.1"/>
    <property type="molecule type" value="Genomic_DNA"/>
</dbReference>
<dbReference type="Gene3D" id="1.10.150.130">
    <property type="match status" value="1"/>
</dbReference>
<dbReference type="InterPro" id="IPR011010">
    <property type="entry name" value="DNA_brk_join_enz"/>
</dbReference>
<dbReference type="SUPFAM" id="SSF56349">
    <property type="entry name" value="DNA breaking-rejoining enzymes"/>
    <property type="match status" value="1"/>
</dbReference>
<evidence type="ECO:0000256" key="2">
    <source>
        <dbReference type="ARBA" id="ARBA00022908"/>
    </source>
</evidence>
<dbReference type="Gene3D" id="1.10.443.10">
    <property type="entry name" value="Intergrase catalytic core"/>
    <property type="match status" value="1"/>
</dbReference>
<evidence type="ECO:0000259" key="6">
    <source>
        <dbReference type="PROSITE" id="PS51898"/>
    </source>
</evidence>
<keyword evidence="2" id="KW-0229">DNA integration</keyword>
<accession>A0A8H9BVD8</accession>
<dbReference type="RefSeq" id="WP_100040165.1">
    <property type="nucleotide sequence ID" value="NZ_JAENCP010000001.1"/>
</dbReference>
<evidence type="ECO:0000259" key="7">
    <source>
        <dbReference type="PROSITE" id="PS51900"/>
    </source>
</evidence>
<dbReference type="InterPro" id="IPR050090">
    <property type="entry name" value="Tyrosine_recombinase_XerCD"/>
</dbReference>
<dbReference type="Proteomes" id="UP000600220">
    <property type="component" value="Unassembled WGS sequence"/>
</dbReference>
<protein>
    <submittedName>
        <fullName evidence="8">Site-specific integrase</fullName>
    </submittedName>
</protein>
<dbReference type="AlphaFoldDB" id="A0A8H9BVD8"/>
<gene>
    <name evidence="8" type="ORF">EGV54_04875</name>
</gene>
<feature type="domain" description="Tyr recombinase" evidence="6">
    <location>
        <begin position="144"/>
        <end position="319"/>
    </location>
</feature>
<evidence type="ECO:0000313" key="8">
    <source>
        <dbReference type="EMBL" id="EGQ4384425.1"/>
    </source>
</evidence>
<keyword evidence="9" id="KW-1185">Reference proteome</keyword>
<evidence type="ECO:0000256" key="5">
    <source>
        <dbReference type="PROSITE-ProRule" id="PRU01248"/>
    </source>
</evidence>
<keyword evidence="3 5" id="KW-0238">DNA-binding</keyword>
<dbReference type="PANTHER" id="PTHR30349">
    <property type="entry name" value="PHAGE INTEGRASE-RELATED"/>
    <property type="match status" value="1"/>
</dbReference>
<dbReference type="PROSITE" id="PS51898">
    <property type="entry name" value="TYR_RECOMBINASE"/>
    <property type="match status" value="1"/>
</dbReference>
<feature type="domain" description="Core-binding (CB)" evidence="7">
    <location>
        <begin position="35"/>
        <end position="122"/>
    </location>
</feature>
<evidence type="ECO:0000256" key="1">
    <source>
        <dbReference type="ARBA" id="ARBA00008857"/>
    </source>
</evidence>
<name>A0A8H9BVD8_STAPS</name>
<evidence type="ECO:0000256" key="3">
    <source>
        <dbReference type="ARBA" id="ARBA00023125"/>
    </source>
</evidence>
<dbReference type="InterPro" id="IPR010998">
    <property type="entry name" value="Integrase_recombinase_N"/>
</dbReference>
<dbReference type="GO" id="GO:0006310">
    <property type="term" value="P:DNA recombination"/>
    <property type="evidence" value="ECO:0007669"/>
    <property type="project" value="UniProtKB-KW"/>
</dbReference>
<dbReference type="PROSITE" id="PS51900">
    <property type="entry name" value="CB"/>
    <property type="match status" value="1"/>
</dbReference>
<evidence type="ECO:0000256" key="4">
    <source>
        <dbReference type="ARBA" id="ARBA00023172"/>
    </source>
</evidence>
<dbReference type="InterPro" id="IPR004107">
    <property type="entry name" value="Integrase_SAM-like_N"/>
</dbReference>
<dbReference type="PANTHER" id="PTHR30349:SF41">
    <property type="entry name" value="INTEGRASE_RECOMBINASE PROTEIN MJ0367-RELATED"/>
    <property type="match status" value="1"/>
</dbReference>
<dbReference type="CDD" id="cd00397">
    <property type="entry name" value="DNA_BRE_C"/>
    <property type="match status" value="1"/>
</dbReference>
<comment type="caution">
    <text evidence="8">The sequence shown here is derived from an EMBL/GenBank/DDBJ whole genome shotgun (WGS) entry which is preliminary data.</text>
</comment>
<organism evidence="8 9">
    <name type="scientific">Staphylococcus pseudintermedius</name>
    <dbReference type="NCBI Taxonomy" id="283734"/>
    <lineage>
        <taxon>Bacteria</taxon>
        <taxon>Bacillati</taxon>
        <taxon>Bacillota</taxon>
        <taxon>Bacilli</taxon>
        <taxon>Bacillales</taxon>
        <taxon>Staphylococcaceae</taxon>
        <taxon>Staphylococcus</taxon>
        <taxon>Staphylococcus intermedius group</taxon>
    </lineage>
</organism>
<dbReference type="InterPro" id="IPR013762">
    <property type="entry name" value="Integrase-like_cat_sf"/>
</dbReference>
<dbReference type="Pfam" id="PF00589">
    <property type="entry name" value="Phage_integrase"/>
    <property type="match status" value="1"/>
</dbReference>
<reference evidence="8 9" key="1">
    <citation type="submission" date="2018-11" db="EMBL/GenBank/DDBJ databases">
        <authorList>
            <consortium name="Veterinary Laboratory Investigation and Response Network"/>
        </authorList>
    </citation>
    <scope>NUCLEOTIDE SEQUENCE [LARGE SCALE GENOMIC DNA]</scope>
    <source>
        <strain evidence="8 9">SPSE-18-VL-LA-PA-Ryan-0021</strain>
    </source>
</reference>
<proteinExistence type="inferred from homology"/>
<evidence type="ECO:0000313" key="9">
    <source>
        <dbReference type="Proteomes" id="UP000600220"/>
    </source>
</evidence>
<dbReference type="GO" id="GO:0015074">
    <property type="term" value="P:DNA integration"/>
    <property type="evidence" value="ECO:0007669"/>
    <property type="project" value="UniProtKB-KW"/>
</dbReference>
<dbReference type="InterPro" id="IPR044068">
    <property type="entry name" value="CB"/>
</dbReference>
<dbReference type="Pfam" id="PF02899">
    <property type="entry name" value="Phage_int_SAM_1"/>
    <property type="match status" value="1"/>
</dbReference>
<comment type="similarity">
    <text evidence="1">Belongs to the 'phage' integrase family.</text>
</comment>